<accession>K1Y268</accession>
<keyword evidence="3" id="KW-1185">Reference proteome</keyword>
<name>K1Y268_MARBU</name>
<dbReference type="OMA" id="FEWRHPD"/>
<dbReference type="OrthoDB" id="2320332at2759"/>
<dbReference type="Proteomes" id="UP000006753">
    <property type="component" value="Unassembled WGS sequence"/>
</dbReference>
<dbReference type="EMBL" id="JH921431">
    <property type="protein sequence ID" value="EKD19229.1"/>
    <property type="molecule type" value="Genomic_DNA"/>
</dbReference>
<dbReference type="InterPro" id="IPR015075">
    <property type="entry name" value="AtaL"/>
</dbReference>
<dbReference type="HOGENOM" id="CLU_111642_2_0_1"/>
<evidence type="ECO:0000313" key="2">
    <source>
        <dbReference type="EMBL" id="EKD19229.1"/>
    </source>
</evidence>
<dbReference type="eggNOG" id="ENOG502S7JX">
    <property type="taxonomic scope" value="Eukaryota"/>
</dbReference>
<dbReference type="KEGG" id="mbe:MBM_02466"/>
<evidence type="ECO:0000256" key="1">
    <source>
        <dbReference type="SAM" id="MobiDB-lite"/>
    </source>
</evidence>
<feature type="compositionally biased region" description="Polar residues" evidence="1">
    <location>
        <begin position="1"/>
        <end position="14"/>
    </location>
</feature>
<dbReference type="AlphaFoldDB" id="K1Y268"/>
<dbReference type="GeneID" id="18758401"/>
<dbReference type="Gene3D" id="3.30.530.20">
    <property type="match status" value="1"/>
</dbReference>
<evidence type="ECO:0000313" key="3">
    <source>
        <dbReference type="Proteomes" id="UP000006753"/>
    </source>
</evidence>
<dbReference type="InterPro" id="IPR023393">
    <property type="entry name" value="START-like_dom_sf"/>
</dbReference>
<dbReference type="SUPFAM" id="SSF55961">
    <property type="entry name" value="Bet v1-like"/>
    <property type="match status" value="1"/>
</dbReference>
<reference evidence="2 3" key="1">
    <citation type="journal article" date="2012" name="BMC Genomics">
        <title>Sequencing the genome of Marssonina brunnea reveals fungus-poplar co-evolution.</title>
        <authorList>
            <person name="Zhu S."/>
            <person name="Cao Y.-Z."/>
            <person name="Jiang C."/>
            <person name="Tan B.-Y."/>
            <person name="Wang Z."/>
            <person name="Feng S."/>
            <person name="Zhang L."/>
            <person name="Su X.-H."/>
            <person name="Brejova B."/>
            <person name="Vinar T."/>
            <person name="Xu M."/>
            <person name="Wang M.-X."/>
            <person name="Zhang S.-G."/>
            <person name="Huang M.-R."/>
            <person name="Wu R."/>
            <person name="Zhou Y."/>
        </authorList>
    </citation>
    <scope>NUCLEOTIDE SEQUENCE [LARGE SCALE GENOMIC DNA]</scope>
    <source>
        <strain evidence="2 3">MB_m1</strain>
    </source>
</reference>
<protein>
    <recommendedName>
        <fullName evidence="4">DUF1857-domain-containing protein</fullName>
    </recommendedName>
</protein>
<sequence length="163" mass="18281">MPPTSTNNIAFTSPINPPGASPTLTRPQIWRMLQLKVRSAETFVPNAIQSTTVLSTTPASDNAGAVTVREVMFREAQRVVREVVTEFEDARVEFEQPDGSRISNVVSEGADGELYMTYIFEWRHPGMKEEELEALKAKERKMSRMAVEGTIEAMRKLVSEGKY</sequence>
<dbReference type="CDD" id="cd08863">
    <property type="entry name" value="SRPBCC_DUF1857"/>
    <property type="match status" value="1"/>
</dbReference>
<feature type="region of interest" description="Disordered" evidence="1">
    <location>
        <begin position="1"/>
        <end position="23"/>
    </location>
</feature>
<organism evidence="2 3">
    <name type="scientific">Marssonina brunnea f. sp. multigermtubi (strain MB_m1)</name>
    <name type="common">Marssonina leaf spot fungus</name>
    <dbReference type="NCBI Taxonomy" id="1072389"/>
    <lineage>
        <taxon>Eukaryota</taxon>
        <taxon>Fungi</taxon>
        <taxon>Dikarya</taxon>
        <taxon>Ascomycota</taxon>
        <taxon>Pezizomycotina</taxon>
        <taxon>Leotiomycetes</taxon>
        <taxon>Helotiales</taxon>
        <taxon>Drepanopezizaceae</taxon>
        <taxon>Drepanopeziza</taxon>
    </lineage>
</organism>
<proteinExistence type="predicted"/>
<gene>
    <name evidence="2" type="ORF">MBM_02466</name>
</gene>
<dbReference type="InParanoid" id="K1Y268"/>
<dbReference type="Pfam" id="PF08982">
    <property type="entry name" value="AtaL"/>
    <property type="match status" value="1"/>
</dbReference>
<dbReference type="STRING" id="1072389.K1Y268"/>
<evidence type="ECO:0008006" key="4">
    <source>
        <dbReference type="Google" id="ProtNLM"/>
    </source>
</evidence>
<dbReference type="RefSeq" id="XP_007290355.1">
    <property type="nucleotide sequence ID" value="XM_007290293.1"/>
</dbReference>